<evidence type="ECO:0000313" key="2">
    <source>
        <dbReference type="Proteomes" id="UP000186914"/>
    </source>
</evidence>
<gene>
    <name evidence="1" type="ORF">SAMN05421858_4290</name>
</gene>
<accession>A0A1N7EIL1</accession>
<dbReference type="Proteomes" id="UP000186914">
    <property type="component" value="Unassembled WGS sequence"/>
</dbReference>
<dbReference type="AlphaFoldDB" id="A0A1N7EIL1"/>
<sequence length="52" mass="5612">MCPDVSYKPSRTLSVDGAMGVDGHHIEITFVQPVLAGWMRPREANAGGDEGR</sequence>
<evidence type="ECO:0000313" key="1">
    <source>
        <dbReference type="EMBL" id="SIR87983.1"/>
    </source>
</evidence>
<name>A0A1N7EIL1_9EURY</name>
<organism evidence="1 2">
    <name type="scientific">Haladaptatus litoreus</name>
    <dbReference type="NCBI Taxonomy" id="553468"/>
    <lineage>
        <taxon>Archaea</taxon>
        <taxon>Methanobacteriati</taxon>
        <taxon>Methanobacteriota</taxon>
        <taxon>Stenosarchaea group</taxon>
        <taxon>Halobacteria</taxon>
        <taxon>Halobacteriales</taxon>
        <taxon>Haladaptataceae</taxon>
        <taxon>Haladaptatus</taxon>
    </lineage>
</organism>
<reference evidence="2" key="1">
    <citation type="submission" date="2017-01" db="EMBL/GenBank/DDBJ databases">
        <authorList>
            <person name="Varghese N."/>
            <person name="Submissions S."/>
        </authorList>
    </citation>
    <scope>NUCLEOTIDE SEQUENCE [LARGE SCALE GENOMIC DNA]</scope>
    <source>
        <strain evidence="2">CGMCC 1.7737</strain>
    </source>
</reference>
<protein>
    <submittedName>
        <fullName evidence="1">Uncharacterized protein</fullName>
    </submittedName>
</protein>
<proteinExistence type="predicted"/>
<keyword evidence="2" id="KW-1185">Reference proteome</keyword>
<dbReference type="EMBL" id="FTNO01000006">
    <property type="protein sequence ID" value="SIR87983.1"/>
    <property type="molecule type" value="Genomic_DNA"/>
</dbReference>